<proteinExistence type="predicted"/>
<evidence type="ECO:0000313" key="1">
    <source>
        <dbReference type="EMBL" id="THF73920.1"/>
    </source>
</evidence>
<dbReference type="Proteomes" id="UP000310636">
    <property type="component" value="Unassembled WGS sequence"/>
</dbReference>
<organism evidence="1 2">
    <name type="scientific">Cohnella fermenti</name>
    <dbReference type="NCBI Taxonomy" id="2565925"/>
    <lineage>
        <taxon>Bacteria</taxon>
        <taxon>Bacillati</taxon>
        <taxon>Bacillota</taxon>
        <taxon>Bacilli</taxon>
        <taxon>Bacillales</taxon>
        <taxon>Paenibacillaceae</taxon>
        <taxon>Cohnella</taxon>
    </lineage>
</organism>
<sequence length="175" mass="19820">MSRMIFLGIAACILLIAIYTLHRIRSCPPEPKLFGWPESDSAQLLAFLEAADNAYILTHLRKEISYFSKYAAHSVCNEVIDWIFKNPPKMFGTPRSRTRTWTVLDRDPERLIVRKQVLQHQIEVRRGMKVALGDDMVELWNVSRSSGGYLVTEVSAEPQTNKSGGSGHAAFLAER</sequence>
<dbReference type="OrthoDB" id="2625708at2"/>
<accession>A0A4V6RXF6</accession>
<reference evidence="1 2" key="1">
    <citation type="submission" date="2019-04" db="EMBL/GenBank/DDBJ databases">
        <title>Cohnella sp. nov. isolated from preserved vegetables.</title>
        <authorList>
            <person name="Lin S.-Y."/>
            <person name="Hung M.-H."/>
            <person name="Young C.-C."/>
        </authorList>
    </citation>
    <scope>NUCLEOTIDE SEQUENCE [LARGE SCALE GENOMIC DNA]</scope>
    <source>
        <strain evidence="1 2">CC-MHH1044</strain>
    </source>
</reference>
<dbReference type="EMBL" id="SSOB01000047">
    <property type="protein sequence ID" value="THF73920.1"/>
    <property type="molecule type" value="Genomic_DNA"/>
</dbReference>
<dbReference type="RefSeq" id="WP_136372953.1">
    <property type="nucleotide sequence ID" value="NZ_SSOB01000047.1"/>
</dbReference>
<comment type="caution">
    <text evidence="1">The sequence shown here is derived from an EMBL/GenBank/DDBJ whole genome shotgun (WGS) entry which is preliminary data.</text>
</comment>
<protein>
    <submittedName>
        <fullName evidence="1">Uncharacterized protein</fullName>
    </submittedName>
</protein>
<keyword evidence="2" id="KW-1185">Reference proteome</keyword>
<dbReference type="AlphaFoldDB" id="A0A4V6RXF6"/>
<name>A0A4V6RXF6_9BACL</name>
<gene>
    <name evidence="1" type="ORF">E6C55_26995</name>
</gene>
<evidence type="ECO:0000313" key="2">
    <source>
        <dbReference type="Proteomes" id="UP000310636"/>
    </source>
</evidence>